<dbReference type="PANTHER" id="PTHR37984">
    <property type="entry name" value="PROTEIN CBG26694"/>
    <property type="match status" value="1"/>
</dbReference>
<dbReference type="Gene3D" id="1.10.340.70">
    <property type="match status" value="1"/>
</dbReference>
<dbReference type="GO" id="GO:0003676">
    <property type="term" value="F:nucleic acid binding"/>
    <property type="evidence" value="ECO:0007669"/>
    <property type="project" value="InterPro"/>
</dbReference>
<feature type="domain" description="Integrase zinc-binding" evidence="1">
    <location>
        <begin position="127"/>
        <end position="166"/>
    </location>
</feature>
<evidence type="ECO:0000259" key="1">
    <source>
        <dbReference type="Pfam" id="PF17921"/>
    </source>
</evidence>
<accession>A0A9Q3P3E1</accession>
<comment type="caution">
    <text evidence="2">The sequence shown here is derived from an EMBL/GenBank/DDBJ whole genome shotgun (WGS) entry which is preliminary data.</text>
</comment>
<name>A0A9Q3P3E1_9BASI</name>
<dbReference type="Gene3D" id="3.30.420.10">
    <property type="entry name" value="Ribonuclease H-like superfamily/Ribonuclease H"/>
    <property type="match status" value="1"/>
</dbReference>
<organism evidence="2 3">
    <name type="scientific">Austropuccinia psidii MF-1</name>
    <dbReference type="NCBI Taxonomy" id="1389203"/>
    <lineage>
        <taxon>Eukaryota</taxon>
        <taxon>Fungi</taxon>
        <taxon>Dikarya</taxon>
        <taxon>Basidiomycota</taxon>
        <taxon>Pucciniomycotina</taxon>
        <taxon>Pucciniomycetes</taxon>
        <taxon>Pucciniales</taxon>
        <taxon>Sphaerophragmiaceae</taxon>
        <taxon>Austropuccinia</taxon>
    </lineage>
</organism>
<dbReference type="PANTHER" id="PTHR37984:SF5">
    <property type="entry name" value="PROTEIN NYNRIN-LIKE"/>
    <property type="match status" value="1"/>
</dbReference>
<gene>
    <name evidence="2" type="ORF">O181_088733</name>
</gene>
<dbReference type="InterPro" id="IPR036397">
    <property type="entry name" value="RNaseH_sf"/>
</dbReference>
<evidence type="ECO:0000313" key="3">
    <source>
        <dbReference type="Proteomes" id="UP000765509"/>
    </source>
</evidence>
<dbReference type="AlphaFoldDB" id="A0A9Q3P3E1"/>
<dbReference type="Pfam" id="PF17921">
    <property type="entry name" value="Integrase_H2C2"/>
    <property type="match status" value="1"/>
</dbReference>
<dbReference type="EMBL" id="AVOT02054297">
    <property type="protein sequence ID" value="MBW0549018.1"/>
    <property type="molecule type" value="Genomic_DNA"/>
</dbReference>
<keyword evidence="3" id="KW-1185">Reference proteome</keyword>
<proteinExistence type="predicted"/>
<reference evidence="2" key="1">
    <citation type="submission" date="2021-03" db="EMBL/GenBank/DDBJ databases">
        <title>Draft genome sequence of rust myrtle Austropuccinia psidii MF-1, a brazilian biotype.</title>
        <authorList>
            <person name="Quecine M.C."/>
            <person name="Pachon D.M.R."/>
            <person name="Bonatelli M.L."/>
            <person name="Correr F.H."/>
            <person name="Franceschini L.M."/>
            <person name="Leite T.F."/>
            <person name="Margarido G.R.A."/>
            <person name="Almeida C.A."/>
            <person name="Ferrarezi J.A."/>
            <person name="Labate C.A."/>
        </authorList>
    </citation>
    <scope>NUCLEOTIDE SEQUENCE</scope>
    <source>
        <strain evidence="2">MF-1</strain>
    </source>
</reference>
<sequence>MKTPNRHMLRWKIAIQEYRSNMTISHKYGNIHNNADGLIRWTLPNNIDNNSSVPEDASPQILIEGISLTYLKTTFFEEVRSSYTQDKNFSILCQLLTKDFKDHSLIHSLDELWKKSYDEGRFHLLDGNLSEDRTIEKGKTCIWWPMWKKNIPEYCKTCDRCQKDNKYTCKRLGNMIKVQDPRRPWKIVHMDWVTGLPSGGDKIYNSCLIIVDRFSKTPIFLQFHKDDAAMDTALLMWNRVA</sequence>
<dbReference type="Proteomes" id="UP000765509">
    <property type="component" value="Unassembled WGS sequence"/>
</dbReference>
<dbReference type="SUPFAM" id="SSF53098">
    <property type="entry name" value="Ribonuclease H-like"/>
    <property type="match status" value="1"/>
</dbReference>
<dbReference type="InterPro" id="IPR041588">
    <property type="entry name" value="Integrase_H2C2"/>
</dbReference>
<dbReference type="InterPro" id="IPR012337">
    <property type="entry name" value="RNaseH-like_sf"/>
</dbReference>
<dbReference type="InterPro" id="IPR050951">
    <property type="entry name" value="Retrovirus_Pol_polyprotein"/>
</dbReference>
<protein>
    <recommendedName>
        <fullName evidence="1">Integrase zinc-binding domain-containing protein</fullName>
    </recommendedName>
</protein>
<evidence type="ECO:0000313" key="2">
    <source>
        <dbReference type="EMBL" id="MBW0549018.1"/>
    </source>
</evidence>